<feature type="compositionally biased region" description="Low complexity" evidence="3">
    <location>
        <begin position="626"/>
        <end position="641"/>
    </location>
</feature>
<dbReference type="InterPro" id="IPR029063">
    <property type="entry name" value="SAM-dependent_MTases_sf"/>
</dbReference>
<organism evidence="6 7">
    <name type="scientific">Venturia effusa</name>
    <dbReference type="NCBI Taxonomy" id="50376"/>
    <lineage>
        <taxon>Eukaryota</taxon>
        <taxon>Fungi</taxon>
        <taxon>Dikarya</taxon>
        <taxon>Ascomycota</taxon>
        <taxon>Pezizomycotina</taxon>
        <taxon>Dothideomycetes</taxon>
        <taxon>Pleosporomycetidae</taxon>
        <taxon>Venturiales</taxon>
        <taxon>Venturiaceae</taxon>
        <taxon>Venturia</taxon>
    </lineage>
</organism>
<evidence type="ECO:0000259" key="5">
    <source>
        <dbReference type="Pfam" id="PF10017"/>
    </source>
</evidence>
<dbReference type="InterPro" id="IPR051128">
    <property type="entry name" value="EgtD_Methyltrsf_superfamily"/>
</dbReference>
<dbReference type="SUPFAM" id="SSF56436">
    <property type="entry name" value="C-type lectin-like"/>
    <property type="match status" value="1"/>
</dbReference>
<keyword evidence="7" id="KW-1185">Reference proteome</keyword>
<evidence type="ECO:0008006" key="8">
    <source>
        <dbReference type="Google" id="ProtNLM"/>
    </source>
</evidence>
<keyword evidence="2" id="KW-0808">Transferase</keyword>
<evidence type="ECO:0000313" key="6">
    <source>
        <dbReference type="EMBL" id="QDS73380.1"/>
    </source>
</evidence>
<accession>A0A517LCL0</accession>
<evidence type="ECO:0000256" key="2">
    <source>
        <dbReference type="ARBA" id="ARBA00022679"/>
    </source>
</evidence>
<evidence type="ECO:0000259" key="4">
    <source>
        <dbReference type="Pfam" id="PF03781"/>
    </source>
</evidence>
<protein>
    <recommendedName>
        <fullName evidence="8">Histidine-specific methyltransferase SAM-dependent domain-containing protein</fullName>
    </recommendedName>
</protein>
<dbReference type="NCBIfam" id="TIGR03439">
    <property type="entry name" value="methyl_EasF"/>
    <property type="match status" value="1"/>
</dbReference>
<keyword evidence="1" id="KW-0489">Methyltransferase</keyword>
<dbReference type="SUPFAM" id="SSF53335">
    <property type="entry name" value="S-adenosyl-L-methionine-dependent methyltransferases"/>
    <property type="match status" value="1"/>
</dbReference>
<reference evidence="6 7" key="1">
    <citation type="submission" date="2019-07" db="EMBL/GenBank/DDBJ databases">
        <title>Finished genome of Venturia effusa.</title>
        <authorList>
            <person name="Young C.A."/>
            <person name="Cox M.P."/>
            <person name="Ganley A.R.D."/>
            <person name="David W.J."/>
        </authorList>
    </citation>
    <scope>NUCLEOTIDE SEQUENCE [LARGE SCALE GENOMIC DNA]</scope>
    <source>
        <strain evidence="7">albino</strain>
    </source>
</reference>
<dbReference type="STRING" id="50376.A0A517LCL0"/>
<feature type="domain" description="Histidine-specific methyltransferase SAM-dependent" evidence="5">
    <location>
        <begin position="46"/>
        <end position="348"/>
    </location>
</feature>
<dbReference type="InterPro" id="IPR017805">
    <property type="entry name" value="SAM_MeTrfase_EasF-type_put"/>
</dbReference>
<dbReference type="OrthoDB" id="659at2759"/>
<dbReference type="InterPro" id="IPR016187">
    <property type="entry name" value="CTDL_fold"/>
</dbReference>
<dbReference type="Pfam" id="PF03781">
    <property type="entry name" value="FGE-sulfatase"/>
    <property type="match status" value="1"/>
</dbReference>
<dbReference type="InterPro" id="IPR042095">
    <property type="entry name" value="SUMF_sf"/>
</dbReference>
<sequence length="827" mass="93191">MTKDSVAMFESGPGLEPSTVQKTSFGLVQDNIINIRKETFDESLLEKIKKGLRPADGDEKTLPTLLLYDTQGLKLFEKITYLDEYYLTNAEIDVLTAYADEIAKRIQPGGIVVELGSGALRKICILLEALERAEKNIRYYALDLSREELERTLAEVPKFKHVECFGLHGTYDDGLDWLRTSETATTRQTNILSLGSSIGNFKRHEGAEFLHHFSDILKSGDNMIIGMDGCQDKDRAYHAYNDRDGVTHEFILNGLRHANHLFGREEFEIKKWRVIGEYDESARRHHAFVSPLQDVKIDGVVIHKDERVRIEESYKFSDLDVSRLWKAASLAQGAKWSNKTGDYGVYMAYKPSFAYSLRPEEYAAKPVPTSVEWDNLWRAWDTVTLQMIPEEELLSKPIKLRNACIFYLGHIPTFLAIHLHRATGQGVQGLDEYRRIFERGIDPDVDNPELCHDHSEIPTEWPSQKDILAFQERVRNHVKQIYASGDANRKMAVQKAIWISFEHEVMHLETLLYMLVQSEKTQPPTGIPAPDFEAMAREAQAKAVPNEWFNVPEQRITLGLCDEEDDSTTERYFGWDNERPPRSATVPAFSSKATAITNGDYARYMQVTGGRKMPESWFIKDDLTASSDGSRSESTSISRSGSPDHAQHGLDISKFIQDKAVKTVFGKVPLEFALDWPVMASYNELAGCATWMGGRIPTLEEVKSIYEYVYLQKQKQCDKAIGATIPAVNGHLINDGVEETPPSSHSVNGLSSTLAGPSPSAYFVNLEDANVGFKHWHPTPVTSHGGRLAGQGEFGGAWEWTSSVLEKHEGFKPMALYPAYTGGFRTL</sequence>
<dbReference type="GO" id="GO:0032259">
    <property type="term" value="P:methylation"/>
    <property type="evidence" value="ECO:0007669"/>
    <property type="project" value="UniProtKB-KW"/>
</dbReference>
<dbReference type="Gene3D" id="3.40.50.150">
    <property type="entry name" value="Vaccinia Virus protein VP39"/>
    <property type="match status" value="1"/>
</dbReference>
<proteinExistence type="predicted"/>
<dbReference type="Pfam" id="PF10017">
    <property type="entry name" value="Methyltransf_33"/>
    <property type="match status" value="1"/>
</dbReference>
<evidence type="ECO:0000256" key="3">
    <source>
        <dbReference type="SAM" id="MobiDB-lite"/>
    </source>
</evidence>
<name>A0A517LCL0_9PEZI</name>
<feature type="region of interest" description="Disordered" evidence="3">
    <location>
        <begin position="624"/>
        <end position="646"/>
    </location>
</feature>
<gene>
    <name evidence="6" type="ORF">FKW77_007345</name>
</gene>
<dbReference type="PANTHER" id="PTHR43397">
    <property type="entry name" value="ERGOTHIONEINE BIOSYNTHESIS PROTEIN 1"/>
    <property type="match status" value="1"/>
</dbReference>
<dbReference type="InterPro" id="IPR005532">
    <property type="entry name" value="SUMF_dom"/>
</dbReference>
<dbReference type="AlphaFoldDB" id="A0A517LCL0"/>
<dbReference type="Gene3D" id="3.90.1580.10">
    <property type="entry name" value="paralog of FGE (formylglycine-generating enzyme)"/>
    <property type="match status" value="1"/>
</dbReference>
<dbReference type="PANTHER" id="PTHR43397:SF1">
    <property type="entry name" value="ERGOTHIONEINE BIOSYNTHESIS PROTEIN 1"/>
    <property type="match status" value="1"/>
</dbReference>
<feature type="domain" description="Sulfatase-modifying factor enzyme-like" evidence="4">
    <location>
        <begin position="572"/>
        <end position="702"/>
    </location>
</feature>
<dbReference type="GO" id="GO:0008168">
    <property type="term" value="F:methyltransferase activity"/>
    <property type="evidence" value="ECO:0007669"/>
    <property type="project" value="UniProtKB-KW"/>
</dbReference>
<dbReference type="EMBL" id="CP042193">
    <property type="protein sequence ID" value="QDS73380.1"/>
    <property type="molecule type" value="Genomic_DNA"/>
</dbReference>
<evidence type="ECO:0000256" key="1">
    <source>
        <dbReference type="ARBA" id="ARBA00022603"/>
    </source>
</evidence>
<evidence type="ECO:0000313" key="7">
    <source>
        <dbReference type="Proteomes" id="UP000316270"/>
    </source>
</evidence>
<dbReference type="InterPro" id="IPR019257">
    <property type="entry name" value="MeTrfase_dom"/>
</dbReference>
<dbReference type="Proteomes" id="UP000316270">
    <property type="component" value="Chromosome 9"/>
</dbReference>